<dbReference type="GO" id="GO:0055088">
    <property type="term" value="P:lipid homeostasis"/>
    <property type="evidence" value="ECO:0007669"/>
    <property type="project" value="TreeGrafter"/>
</dbReference>
<dbReference type="FunFam" id="1.20.140.10:FF:000013">
    <property type="entry name" value="Acyl-coenzyme A oxidase"/>
    <property type="match status" value="1"/>
</dbReference>
<evidence type="ECO:0000256" key="5">
    <source>
        <dbReference type="ARBA" id="ARBA00006288"/>
    </source>
</evidence>
<protein>
    <recommendedName>
        <fullName evidence="12">Acyl-coenzyme A oxidase</fullName>
    </recommendedName>
</protein>
<keyword evidence="11" id="KW-0576">Peroxisome</keyword>
<dbReference type="OMA" id="AHAQYMV"/>
<dbReference type="InterPro" id="IPR046373">
    <property type="entry name" value="Acyl-CoA_Oxase/DH_mid-dom_sf"/>
</dbReference>
<evidence type="ECO:0000256" key="3">
    <source>
        <dbReference type="ARBA" id="ARBA00004275"/>
    </source>
</evidence>
<keyword evidence="9" id="KW-0560">Oxidoreductase</keyword>
<feature type="domain" description="Acyl-coenzyme A oxidase N-terminal" evidence="17">
    <location>
        <begin position="31"/>
        <end position="146"/>
    </location>
</feature>
<dbReference type="STRING" id="4829.A0A168M701"/>
<evidence type="ECO:0000259" key="15">
    <source>
        <dbReference type="Pfam" id="PF01756"/>
    </source>
</evidence>
<dbReference type="Pfam" id="PF01756">
    <property type="entry name" value="ACOX"/>
    <property type="match status" value="1"/>
</dbReference>
<dbReference type="Pfam" id="PF14749">
    <property type="entry name" value="Acyl-CoA_ox_N"/>
    <property type="match status" value="1"/>
</dbReference>
<dbReference type="FunFam" id="2.40.110.10:FF:000003">
    <property type="entry name" value="Acyl-coenzyme A oxidase"/>
    <property type="match status" value="1"/>
</dbReference>
<evidence type="ECO:0000313" key="19">
    <source>
        <dbReference type="EMBL" id="SAL98055.1"/>
    </source>
</evidence>
<evidence type="ECO:0000259" key="17">
    <source>
        <dbReference type="Pfam" id="PF14749"/>
    </source>
</evidence>
<comment type="catalytic activity">
    <reaction evidence="1">
        <text>a 2,3-saturated acyl-CoA + O2 = a (2E)-enoyl-CoA + H2O2</text>
        <dbReference type="Rhea" id="RHEA:38959"/>
        <dbReference type="ChEBI" id="CHEBI:15379"/>
        <dbReference type="ChEBI" id="CHEBI:16240"/>
        <dbReference type="ChEBI" id="CHEBI:58856"/>
        <dbReference type="ChEBI" id="CHEBI:65111"/>
        <dbReference type="EC" id="1.3.3.6"/>
    </reaction>
</comment>
<dbReference type="FunFam" id="1.20.140.10:FF:000005">
    <property type="entry name" value="Acyl-coenzyme A oxidase"/>
    <property type="match status" value="1"/>
</dbReference>
<dbReference type="Gene3D" id="1.20.140.10">
    <property type="entry name" value="Butyryl-CoA Dehydrogenase, subunit A, domain 3"/>
    <property type="match status" value="2"/>
</dbReference>
<dbReference type="Proteomes" id="UP000078561">
    <property type="component" value="Unassembled WGS sequence"/>
</dbReference>
<keyword evidence="6 12" id="KW-0285">Flavoprotein</keyword>
<accession>A0A168M701</accession>
<comment type="subcellular location">
    <subcellularLocation>
        <location evidence="3">Peroxisome</location>
    </subcellularLocation>
</comment>
<evidence type="ECO:0000256" key="6">
    <source>
        <dbReference type="ARBA" id="ARBA00022630"/>
    </source>
</evidence>
<sequence>MAPTQFPRHLKPIEPQGQELLQQERANASFDIKHLTEKIYGKPYLDTKKRILSVLANDPILSDKSHRYYTGRNIRFKKAMAAAKRMAELIKEHQWTPEDVNIADLLFDEAGPFRLHRSMFIPTIEGQATEEQKRLFLEPAQRYEIIGCYAQTELGHGSNVRGLETTATYDNNSQSFIFHSPTLTASKWWIGGLGKTATHAVVMARLITNGKDHGPHPFIVQLRDLVSHEPLPGITVGDIGPKFGFGTVDNGFLMFDQYRVPHVALLARFSQVDKATGEYIKPPNDKLSYGTMVFVRANIVMESRYVLARAATVAVRYSAIRSQGSDAANPKKIAGTDGVTKVVETPVLDYMMQQYRLFPILAQAYACHFTGEAMHRMYYENQERMANGDFSYLADLHASSSGLKSLTTTMAVAAIEECRRACGGHGYLLSSGLGQFYQDYLPKATWEGDNYLLTQQTTRYLLKTFRSVRAGKKYDRNFSSQYMVDYLAQPKAQCPVKEASDFTNPETILTIFKYRVAFMVEQAVHGLDVEKRTWNDMLVEIYRISRAHCQLIMVSNFFQGVFSADNQNKVMGVALGDVALLYALSTLEQEVADVLTSGYVTPAQALLLKQQVIATLKKVRPNAVGLVDAFDFPDYLMNSALGESQGKVYERLTEMAEREPLNHTSVVDGYEDYYRPLIHSGKQNWELDSNGVAHLRGYLDKAGLPAKL</sequence>
<evidence type="ECO:0000256" key="12">
    <source>
        <dbReference type="PIRNR" id="PIRNR000168"/>
    </source>
</evidence>
<evidence type="ECO:0000256" key="7">
    <source>
        <dbReference type="ARBA" id="ARBA00022827"/>
    </source>
</evidence>
<dbReference type="PIRSF" id="PIRSF000168">
    <property type="entry name" value="Acyl-CoA_oxidase"/>
    <property type="match status" value="1"/>
</dbReference>
<dbReference type="Gene3D" id="1.10.540.10">
    <property type="entry name" value="Acyl-CoA dehydrogenase/oxidase, N-terminal domain"/>
    <property type="match status" value="1"/>
</dbReference>
<dbReference type="InterPro" id="IPR029320">
    <property type="entry name" value="Acyl-CoA_ox_N"/>
</dbReference>
<name>A0A168M701_ABSGL</name>
<keyword evidence="7 12" id="KW-0274">FAD</keyword>
<dbReference type="InParanoid" id="A0A168M701"/>
<dbReference type="InterPro" id="IPR006091">
    <property type="entry name" value="Acyl-CoA_Oxase/DH_mid-dom"/>
</dbReference>
<keyword evidence="8" id="KW-0276">Fatty acid metabolism</keyword>
<dbReference type="GO" id="GO:0005777">
    <property type="term" value="C:peroxisome"/>
    <property type="evidence" value="ECO:0007669"/>
    <property type="project" value="UniProtKB-SubCell"/>
</dbReference>
<feature type="active site" description="Proton acceptor" evidence="13">
    <location>
        <position position="447"/>
    </location>
</feature>
<dbReference type="InterPro" id="IPR037069">
    <property type="entry name" value="AcylCoA_DH/ox_N_sf"/>
</dbReference>
<dbReference type="SUPFAM" id="SSF56645">
    <property type="entry name" value="Acyl-CoA dehydrogenase NM domain-like"/>
    <property type="match status" value="1"/>
</dbReference>
<dbReference type="GO" id="GO:0005504">
    <property type="term" value="F:fatty acid binding"/>
    <property type="evidence" value="ECO:0007669"/>
    <property type="project" value="TreeGrafter"/>
</dbReference>
<dbReference type="UniPathway" id="UPA00661"/>
<feature type="domain" description="Acyl-CoA oxidase/dehydrogenase middle" evidence="16">
    <location>
        <begin position="148"/>
        <end position="257"/>
    </location>
</feature>
<dbReference type="GO" id="GO:0071949">
    <property type="term" value="F:FAD binding"/>
    <property type="evidence" value="ECO:0007669"/>
    <property type="project" value="InterPro"/>
</dbReference>
<dbReference type="InterPro" id="IPR012258">
    <property type="entry name" value="Acyl-CoA_oxidase"/>
</dbReference>
<dbReference type="InterPro" id="IPR009100">
    <property type="entry name" value="AcylCoA_DH/oxidase_NM_dom_sf"/>
</dbReference>
<organism evidence="19">
    <name type="scientific">Absidia glauca</name>
    <name type="common">Pin mould</name>
    <dbReference type="NCBI Taxonomy" id="4829"/>
    <lineage>
        <taxon>Eukaryota</taxon>
        <taxon>Fungi</taxon>
        <taxon>Fungi incertae sedis</taxon>
        <taxon>Mucoromycota</taxon>
        <taxon>Mucoromycotina</taxon>
        <taxon>Mucoromycetes</taxon>
        <taxon>Mucorales</taxon>
        <taxon>Cunninghamellaceae</taxon>
        <taxon>Absidia</taxon>
    </lineage>
</organism>
<comment type="cofactor">
    <cofactor evidence="2">
        <name>FAD</name>
        <dbReference type="ChEBI" id="CHEBI:57692"/>
    </cofactor>
</comment>
<feature type="domain" description="Acyl-CoA oxidase C-terminal" evidence="15">
    <location>
        <begin position="504"/>
        <end position="678"/>
    </location>
</feature>
<evidence type="ECO:0000256" key="11">
    <source>
        <dbReference type="ARBA" id="ARBA00023140"/>
    </source>
</evidence>
<evidence type="ECO:0000256" key="1">
    <source>
        <dbReference type="ARBA" id="ARBA00001201"/>
    </source>
</evidence>
<dbReference type="AlphaFoldDB" id="A0A168M701"/>
<gene>
    <name evidence="19" type="primary">ABSGL_03582.1 scaffold 4609</name>
</gene>
<evidence type="ECO:0000256" key="9">
    <source>
        <dbReference type="ARBA" id="ARBA00023002"/>
    </source>
</evidence>
<evidence type="ECO:0000313" key="20">
    <source>
        <dbReference type="Proteomes" id="UP000078561"/>
    </source>
</evidence>
<dbReference type="InterPro" id="IPR055060">
    <property type="entry name" value="ACOX_C_alpha1"/>
</dbReference>
<dbReference type="InterPro" id="IPR036250">
    <property type="entry name" value="AcylCo_DH-like_C"/>
</dbReference>
<dbReference type="PANTHER" id="PTHR10909:SF250">
    <property type="entry name" value="PEROXISOMAL ACYL-COENZYME A OXIDASE 1"/>
    <property type="match status" value="1"/>
</dbReference>
<dbReference type="GO" id="GO:0003997">
    <property type="term" value="F:acyl-CoA oxidase activity"/>
    <property type="evidence" value="ECO:0007669"/>
    <property type="project" value="UniProtKB-EC"/>
</dbReference>
<dbReference type="PANTHER" id="PTHR10909">
    <property type="entry name" value="ELECTRON TRANSPORT OXIDOREDUCTASE"/>
    <property type="match status" value="1"/>
</dbReference>
<comment type="similarity">
    <text evidence="5 12">Belongs to the acyl-CoA oxidase family.</text>
</comment>
<dbReference type="InterPro" id="IPR002655">
    <property type="entry name" value="Acyl-CoA_oxidase_C"/>
</dbReference>
<evidence type="ECO:0000256" key="8">
    <source>
        <dbReference type="ARBA" id="ARBA00022832"/>
    </source>
</evidence>
<comment type="pathway">
    <text evidence="4">Lipid metabolism; peroxisomal fatty acid beta-oxidation.</text>
</comment>
<dbReference type="GO" id="GO:0033540">
    <property type="term" value="P:fatty acid beta-oxidation using acyl-CoA oxidase"/>
    <property type="evidence" value="ECO:0007669"/>
    <property type="project" value="UniProtKB-UniPathway"/>
</dbReference>
<evidence type="ECO:0000256" key="4">
    <source>
        <dbReference type="ARBA" id="ARBA00004846"/>
    </source>
</evidence>
<evidence type="ECO:0000259" key="16">
    <source>
        <dbReference type="Pfam" id="PF02770"/>
    </source>
</evidence>
<dbReference type="SUPFAM" id="SSF47203">
    <property type="entry name" value="Acyl-CoA dehydrogenase C-terminal domain-like"/>
    <property type="match status" value="2"/>
</dbReference>
<evidence type="ECO:0000259" key="18">
    <source>
        <dbReference type="Pfam" id="PF22924"/>
    </source>
</evidence>
<dbReference type="Gene3D" id="2.40.110.10">
    <property type="entry name" value="Butyryl-CoA Dehydrogenase, subunit A, domain 2"/>
    <property type="match status" value="1"/>
</dbReference>
<feature type="binding site" evidence="14">
    <location>
        <position position="152"/>
    </location>
    <ligand>
        <name>FAD</name>
        <dbReference type="ChEBI" id="CHEBI:57692"/>
    </ligand>
</feature>
<dbReference type="Pfam" id="PF22924">
    <property type="entry name" value="ACOX_C_alpha1"/>
    <property type="match status" value="1"/>
</dbReference>
<keyword evidence="10" id="KW-0443">Lipid metabolism</keyword>
<keyword evidence="20" id="KW-1185">Reference proteome</keyword>
<dbReference type="Pfam" id="PF02770">
    <property type="entry name" value="Acyl-CoA_dh_M"/>
    <property type="match status" value="1"/>
</dbReference>
<feature type="binding site" evidence="14">
    <location>
        <position position="191"/>
    </location>
    <ligand>
        <name>FAD</name>
        <dbReference type="ChEBI" id="CHEBI:57692"/>
    </ligand>
</feature>
<dbReference type="EMBL" id="LT552047">
    <property type="protein sequence ID" value="SAL98055.1"/>
    <property type="molecule type" value="Genomic_DNA"/>
</dbReference>
<evidence type="ECO:0000256" key="2">
    <source>
        <dbReference type="ARBA" id="ARBA00001974"/>
    </source>
</evidence>
<evidence type="ECO:0000256" key="13">
    <source>
        <dbReference type="PIRSR" id="PIRSR000168-1"/>
    </source>
</evidence>
<dbReference type="OrthoDB" id="538336at2759"/>
<feature type="domain" description="Acyl-CoA oxidase C-alpha1" evidence="18">
    <location>
        <begin position="289"/>
        <end position="462"/>
    </location>
</feature>
<proteinExistence type="inferred from homology"/>
<reference evidence="19" key="1">
    <citation type="submission" date="2016-04" db="EMBL/GenBank/DDBJ databases">
        <authorList>
            <person name="Evans L.H."/>
            <person name="Alamgir A."/>
            <person name="Owens N."/>
            <person name="Weber N.D."/>
            <person name="Virtaneva K."/>
            <person name="Barbian K."/>
            <person name="Babar A."/>
            <person name="Rosenke K."/>
        </authorList>
    </citation>
    <scope>NUCLEOTIDE SEQUENCE [LARGE SCALE GENOMIC DNA]</scope>
    <source>
        <strain evidence="19">CBS 101.48</strain>
    </source>
</reference>
<evidence type="ECO:0000256" key="10">
    <source>
        <dbReference type="ARBA" id="ARBA00023098"/>
    </source>
</evidence>
<evidence type="ECO:0000256" key="14">
    <source>
        <dbReference type="PIRSR" id="PIRSR000168-2"/>
    </source>
</evidence>